<dbReference type="AlphaFoldDB" id="A0A0E9VP58"/>
<dbReference type="EMBL" id="GBXM01029544">
    <property type="protein sequence ID" value="JAH79033.1"/>
    <property type="molecule type" value="Transcribed_RNA"/>
</dbReference>
<protein>
    <submittedName>
        <fullName evidence="2">Uncharacterized protein</fullName>
    </submittedName>
</protein>
<accession>A0A0E9VP58</accession>
<evidence type="ECO:0000313" key="2">
    <source>
        <dbReference type="EMBL" id="JAH79033.1"/>
    </source>
</evidence>
<feature type="compositionally biased region" description="Polar residues" evidence="1">
    <location>
        <begin position="18"/>
        <end position="30"/>
    </location>
</feature>
<reference evidence="2" key="2">
    <citation type="journal article" date="2015" name="Fish Shellfish Immunol.">
        <title>Early steps in the European eel (Anguilla anguilla)-Vibrio vulnificus interaction in the gills: Role of the RtxA13 toxin.</title>
        <authorList>
            <person name="Callol A."/>
            <person name="Pajuelo D."/>
            <person name="Ebbesson L."/>
            <person name="Teles M."/>
            <person name="MacKenzie S."/>
            <person name="Amaro C."/>
        </authorList>
    </citation>
    <scope>NUCLEOTIDE SEQUENCE</scope>
</reference>
<proteinExistence type="predicted"/>
<evidence type="ECO:0000256" key="1">
    <source>
        <dbReference type="SAM" id="MobiDB-lite"/>
    </source>
</evidence>
<sequence>MEESMLSFTKGRDLQRPSLENMQTFESSLF</sequence>
<organism evidence="2">
    <name type="scientific">Anguilla anguilla</name>
    <name type="common">European freshwater eel</name>
    <name type="synonym">Muraena anguilla</name>
    <dbReference type="NCBI Taxonomy" id="7936"/>
    <lineage>
        <taxon>Eukaryota</taxon>
        <taxon>Metazoa</taxon>
        <taxon>Chordata</taxon>
        <taxon>Craniata</taxon>
        <taxon>Vertebrata</taxon>
        <taxon>Euteleostomi</taxon>
        <taxon>Actinopterygii</taxon>
        <taxon>Neopterygii</taxon>
        <taxon>Teleostei</taxon>
        <taxon>Anguilliformes</taxon>
        <taxon>Anguillidae</taxon>
        <taxon>Anguilla</taxon>
    </lineage>
</organism>
<feature type="region of interest" description="Disordered" evidence="1">
    <location>
        <begin position="1"/>
        <end position="30"/>
    </location>
</feature>
<name>A0A0E9VP58_ANGAN</name>
<reference evidence="2" key="1">
    <citation type="submission" date="2014-11" db="EMBL/GenBank/DDBJ databases">
        <authorList>
            <person name="Amaro Gonzalez C."/>
        </authorList>
    </citation>
    <scope>NUCLEOTIDE SEQUENCE</scope>
</reference>